<dbReference type="NCBIfam" id="TIGR00318">
    <property type="entry name" value="cyaB"/>
    <property type="match status" value="1"/>
</dbReference>
<reference evidence="2 3" key="1">
    <citation type="submission" date="2019-02" db="EMBL/GenBank/DDBJ databases">
        <title>Deep-cultivation of Planctomycetes and their phenomic and genomic characterization uncovers novel biology.</title>
        <authorList>
            <person name="Wiegand S."/>
            <person name="Jogler M."/>
            <person name="Boedeker C."/>
            <person name="Pinto D."/>
            <person name="Vollmers J."/>
            <person name="Rivas-Marin E."/>
            <person name="Kohn T."/>
            <person name="Peeters S.H."/>
            <person name="Heuer A."/>
            <person name="Rast P."/>
            <person name="Oberbeckmann S."/>
            <person name="Bunk B."/>
            <person name="Jeske O."/>
            <person name="Meyerdierks A."/>
            <person name="Storesund J.E."/>
            <person name="Kallscheuer N."/>
            <person name="Luecker S."/>
            <person name="Lage O.M."/>
            <person name="Pohl T."/>
            <person name="Merkel B.J."/>
            <person name="Hornburger P."/>
            <person name="Mueller R.-W."/>
            <person name="Bruemmer F."/>
            <person name="Labrenz M."/>
            <person name="Spormann A.M."/>
            <person name="Op Den Camp H."/>
            <person name="Overmann J."/>
            <person name="Amann R."/>
            <person name="Jetten M.S.M."/>
            <person name="Mascher T."/>
            <person name="Medema M.H."/>
            <person name="Devos D.P."/>
            <person name="Kaster A.-K."/>
            <person name="Ovreas L."/>
            <person name="Rohde M."/>
            <person name="Galperin M.Y."/>
            <person name="Jogler C."/>
        </authorList>
    </citation>
    <scope>NUCLEOTIDE SEQUENCE [LARGE SCALE GENOMIC DNA]</scope>
    <source>
        <strain evidence="2 3">Mal64</strain>
    </source>
</reference>
<proteinExistence type="predicted"/>
<keyword evidence="3" id="KW-1185">Reference proteome</keyword>
<dbReference type="AlphaFoldDB" id="A0A5C5ZHI1"/>
<dbReference type="PANTHER" id="PTHR21028">
    <property type="entry name" value="SI:CH211-156B7.4"/>
    <property type="match status" value="1"/>
</dbReference>
<gene>
    <name evidence="2" type="ORF">Mal64_36990</name>
</gene>
<dbReference type="Pfam" id="PF01928">
    <property type="entry name" value="CYTH"/>
    <property type="match status" value="1"/>
</dbReference>
<name>A0A5C5ZHI1_9BACT</name>
<dbReference type="Gene3D" id="2.40.320.10">
    <property type="entry name" value="Hypothetical Protein Pfu-838710-001"/>
    <property type="match status" value="1"/>
</dbReference>
<sequence>MLEIELKFPLADEAAFRARLAELGAESEGVSEQSDAYFNHPSRDFAQTDEALRIRTVGEASRLTYKGAKLGGAAKTRFEQELPLAEGTTEGWREVLLRLGFREVTAVRKRREAFSLTLDGRAFELTIDRVEGLGLYAEVETLADETSQDDAEQAVVNLAGRLGLSQPEGRSYLEMLLGEMMRRR</sequence>
<dbReference type="PANTHER" id="PTHR21028:SF2">
    <property type="entry name" value="CYTH DOMAIN-CONTAINING PROTEIN"/>
    <property type="match status" value="1"/>
</dbReference>
<dbReference type="SMART" id="SM01118">
    <property type="entry name" value="CYTH"/>
    <property type="match status" value="1"/>
</dbReference>
<dbReference type="PROSITE" id="PS51707">
    <property type="entry name" value="CYTH"/>
    <property type="match status" value="1"/>
</dbReference>
<comment type="caution">
    <text evidence="2">The sequence shown here is derived from an EMBL/GenBank/DDBJ whole genome shotgun (WGS) entry which is preliminary data.</text>
</comment>
<accession>A0A5C5ZHI1</accession>
<organism evidence="2 3">
    <name type="scientific">Pseudobythopirellula maris</name>
    <dbReference type="NCBI Taxonomy" id="2527991"/>
    <lineage>
        <taxon>Bacteria</taxon>
        <taxon>Pseudomonadati</taxon>
        <taxon>Planctomycetota</taxon>
        <taxon>Planctomycetia</taxon>
        <taxon>Pirellulales</taxon>
        <taxon>Lacipirellulaceae</taxon>
        <taxon>Pseudobythopirellula</taxon>
    </lineage>
</organism>
<dbReference type="InterPro" id="IPR033469">
    <property type="entry name" value="CYTH-like_dom_sf"/>
</dbReference>
<evidence type="ECO:0000313" key="3">
    <source>
        <dbReference type="Proteomes" id="UP000315440"/>
    </source>
</evidence>
<dbReference type="CDD" id="cd07890">
    <property type="entry name" value="CYTH-like_AC_IV-like"/>
    <property type="match status" value="1"/>
</dbReference>
<protein>
    <submittedName>
        <fullName evidence="2">CYTH domain protein</fullName>
    </submittedName>
</protein>
<feature type="domain" description="CYTH" evidence="1">
    <location>
        <begin position="1"/>
        <end position="178"/>
    </location>
</feature>
<dbReference type="InterPro" id="IPR023577">
    <property type="entry name" value="CYTH_domain"/>
</dbReference>
<dbReference type="InterPro" id="IPR008173">
    <property type="entry name" value="Adenylyl_cyclase_CyaB"/>
</dbReference>
<evidence type="ECO:0000259" key="1">
    <source>
        <dbReference type="PROSITE" id="PS51707"/>
    </source>
</evidence>
<dbReference type="Proteomes" id="UP000315440">
    <property type="component" value="Unassembled WGS sequence"/>
</dbReference>
<dbReference type="SUPFAM" id="SSF55154">
    <property type="entry name" value="CYTH-like phosphatases"/>
    <property type="match status" value="1"/>
</dbReference>
<dbReference type="RefSeq" id="WP_146403009.1">
    <property type="nucleotide sequence ID" value="NZ_SJPQ01000004.1"/>
</dbReference>
<evidence type="ECO:0000313" key="2">
    <source>
        <dbReference type="EMBL" id="TWT86869.1"/>
    </source>
</evidence>
<dbReference type="EMBL" id="SJPQ01000004">
    <property type="protein sequence ID" value="TWT86869.1"/>
    <property type="molecule type" value="Genomic_DNA"/>
</dbReference>
<dbReference type="OrthoDB" id="269802at2"/>